<keyword evidence="2" id="KW-1185">Reference proteome</keyword>
<dbReference type="AlphaFoldDB" id="L5KJI3"/>
<dbReference type="EMBL" id="KB030668">
    <property type="protein sequence ID" value="ELK11824.1"/>
    <property type="molecule type" value="Genomic_DNA"/>
</dbReference>
<dbReference type="InParanoid" id="L5KJI3"/>
<dbReference type="Proteomes" id="UP000010552">
    <property type="component" value="Unassembled WGS sequence"/>
</dbReference>
<sequence>MELRKMDEDRPAVISFAEKTELESCCLEQREAIKEVGLKTKEVDRAFPELLLCPVLDLKDTDDSACACGP</sequence>
<organism evidence="1 2">
    <name type="scientific">Pteropus alecto</name>
    <name type="common">Black flying fox</name>
    <dbReference type="NCBI Taxonomy" id="9402"/>
    <lineage>
        <taxon>Eukaryota</taxon>
        <taxon>Metazoa</taxon>
        <taxon>Chordata</taxon>
        <taxon>Craniata</taxon>
        <taxon>Vertebrata</taxon>
        <taxon>Euteleostomi</taxon>
        <taxon>Mammalia</taxon>
        <taxon>Eutheria</taxon>
        <taxon>Laurasiatheria</taxon>
        <taxon>Chiroptera</taxon>
        <taxon>Yinpterochiroptera</taxon>
        <taxon>Pteropodoidea</taxon>
        <taxon>Pteropodidae</taxon>
        <taxon>Pteropodinae</taxon>
        <taxon>Pteropus</taxon>
    </lineage>
</organism>
<accession>L5KJI3</accession>
<name>L5KJI3_PTEAL</name>
<proteinExistence type="predicted"/>
<gene>
    <name evidence="1" type="ORF">PAL_GLEAN10008983</name>
</gene>
<evidence type="ECO:0000313" key="2">
    <source>
        <dbReference type="Proteomes" id="UP000010552"/>
    </source>
</evidence>
<evidence type="ECO:0000313" key="1">
    <source>
        <dbReference type="EMBL" id="ELK11824.1"/>
    </source>
</evidence>
<reference evidence="2" key="1">
    <citation type="journal article" date="2013" name="Science">
        <title>Comparative analysis of bat genomes provides insight into the evolution of flight and immunity.</title>
        <authorList>
            <person name="Zhang G."/>
            <person name="Cowled C."/>
            <person name="Shi Z."/>
            <person name="Huang Z."/>
            <person name="Bishop-Lilly K.A."/>
            <person name="Fang X."/>
            <person name="Wynne J.W."/>
            <person name="Xiong Z."/>
            <person name="Baker M.L."/>
            <person name="Zhao W."/>
            <person name="Tachedjian M."/>
            <person name="Zhu Y."/>
            <person name="Zhou P."/>
            <person name="Jiang X."/>
            <person name="Ng J."/>
            <person name="Yang L."/>
            <person name="Wu L."/>
            <person name="Xiao J."/>
            <person name="Feng Y."/>
            <person name="Chen Y."/>
            <person name="Sun X."/>
            <person name="Zhang Y."/>
            <person name="Marsh G.A."/>
            <person name="Crameri G."/>
            <person name="Broder C.C."/>
            <person name="Frey K.G."/>
            <person name="Wang L.F."/>
            <person name="Wang J."/>
        </authorList>
    </citation>
    <scope>NUCLEOTIDE SEQUENCE [LARGE SCALE GENOMIC DNA]</scope>
</reference>
<protein>
    <submittedName>
        <fullName evidence="1">Uncharacterized protein</fullName>
    </submittedName>
</protein>